<evidence type="ECO:0000256" key="10">
    <source>
        <dbReference type="ARBA" id="ARBA00023027"/>
    </source>
</evidence>
<dbReference type="CDD" id="cd01171">
    <property type="entry name" value="YXKO-related"/>
    <property type="match status" value="1"/>
</dbReference>
<comment type="caution">
    <text evidence="22">The sequence shown here is derived from an EMBL/GenBank/DDBJ whole genome shotgun (WGS) entry which is preliminary data.</text>
</comment>
<proteinExistence type="inferred from homology"/>
<feature type="binding site" evidence="18">
    <location>
        <position position="169"/>
    </location>
    <ligand>
        <name>K(+)</name>
        <dbReference type="ChEBI" id="CHEBI:29103"/>
    </ligand>
</feature>
<comment type="similarity">
    <text evidence="3 19">In the N-terminal section; belongs to the NnrE/AIBP family.</text>
</comment>
<evidence type="ECO:0000256" key="18">
    <source>
        <dbReference type="HAMAP-Rule" id="MF_01966"/>
    </source>
</evidence>
<dbReference type="AlphaFoldDB" id="A0A166BH53"/>
<feature type="binding site" evidence="17">
    <location>
        <position position="327"/>
    </location>
    <ligand>
        <name>(6S)-NADPHX</name>
        <dbReference type="ChEBI" id="CHEBI:64076"/>
    </ligand>
</feature>
<dbReference type="HAMAP" id="MF_01966">
    <property type="entry name" value="NADHX_epimerase"/>
    <property type="match status" value="1"/>
</dbReference>
<evidence type="ECO:0000256" key="15">
    <source>
        <dbReference type="ARBA" id="ARBA00048238"/>
    </source>
</evidence>
<dbReference type="InterPro" id="IPR029056">
    <property type="entry name" value="Ribokinase-like"/>
</dbReference>
<dbReference type="GO" id="GO:0052856">
    <property type="term" value="F:NAD(P)HX epimerase activity"/>
    <property type="evidence" value="ECO:0007669"/>
    <property type="project" value="UniProtKB-UniRule"/>
</dbReference>
<keyword evidence="6 17" id="KW-0547">Nucleotide-binding</keyword>
<comment type="subunit">
    <text evidence="17">Homotetramer.</text>
</comment>
<dbReference type="SUPFAM" id="SSF64153">
    <property type="entry name" value="YjeF N-terminal domain-like"/>
    <property type="match status" value="1"/>
</dbReference>
<evidence type="ECO:0000313" key="22">
    <source>
        <dbReference type="EMBL" id="KZX13346.1"/>
    </source>
</evidence>
<gene>
    <name evidence="22" type="primary">nnr</name>
    <name evidence="17" type="synonym">nnrD</name>
    <name evidence="18" type="synonym">nnrE</name>
    <name evidence="22" type="ORF">MBORA_07170</name>
</gene>
<dbReference type="NCBIfam" id="TIGR00197">
    <property type="entry name" value="yjeF_nterm"/>
    <property type="match status" value="1"/>
</dbReference>
<evidence type="ECO:0000256" key="9">
    <source>
        <dbReference type="ARBA" id="ARBA00022958"/>
    </source>
</evidence>
<dbReference type="STRING" id="66851.MBORA_07170"/>
<feature type="binding site" evidence="17">
    <location>
        <position position="259"/>
    </location>
    <ligand>
        <name>(6S)-NADPHX</name>
        <dbReference type="ChEBI" id="CHEBI:64076"/>
    </ligand>
</feature>
<comment type="catalytic activity">
    <reaction evidence="2 18 19">
        <text>(6R)-NADPHX = (6S)-NADPHX</text>
        <dbReference type="Rhea" id="RHEA:32227"/>
        <dbReference type="ChEBI" id="CHEBI:64076"/>
        <dbReference type="ChEBI" id="CHEBI:64077"/>
        <dbReference type="EC" id="5.1.99.6"/>
    </reaction>
</comment>
<dbReference type="PROSITE" id="PS51385">
    <property type="entry name" value="YJEF_N"/>
    <property type="match status" value="1"/>
</dbReference>
<dbReference type="Pfam" id="PF03853">
    <property type="entry name" value="YjeF_N"/>
    <property type="match status" value="1"/>
</dbReference>
<dbReference type="GO" id="GO:0052855">
    <property type="term" value="F:ADP-dependent NAD(P)H-hydrate dehydratase activity"/>
    <property type="evidence" value="ECO:0007669"/>
    <property type="project" value="UniProtKB-UniRule"/>
</dbReference>
<evidence type="ECO:0000259" key="21">
    <source>
        <dbReference type="PROSITE" id="PS51385"/>
    </source>
</evidence>
<comment type="catalytic activity">
    <reaction evidence="16 17 19">
        <text>(6S)-NADPHX + ADP = AMP + phosphate + NADPH + H(+)</text>
        <dbReference type="Rhea" id="RHEA:32235"/>
        <dbReference type="ChEBI" id="CHEBI:15378"/>
        <dbReference type="ChEBI" id="CHEBI:43474"/>
        <dbReference type="ChEBI" id="CHEBI:57783"/>
        <dbReference type="ChEBI" id="CHEBI:64076"/>
        <dbReference type="ChEBI" id="CHEBI:456215"/>
        <dbReference type="ChEBI" id="CHEBI:456216"/>
        <dbReference type="EC" id="4.2.1.136"/>
    </reaction>
</comment>
<feature type="binding site" evidence="18">
    <location>
        <position position="166"/>
    </location>
    <ligand>
        <name>(6S)-NADPHX</name>
        <dbReference type="ChEBI" id="CHEBI:64076"/>
    </ligand>
</feature>
<comment type="catalytic activity">
    <reaction evidence="1 18 19">
        <text>(6R)-NADHX = (6S)-NADHX</text>
        <dbReference type="Rhea" id="RHEA:32215"/>
        <dbReference type="ChEBI" id="CHEBI:64074"/>
        <dbReference type="ChEBI" id="CHEBI:64075"/>
        <dbReference type="EC" id="5.1.99.6"/>
    </reaction>
</comment>
<dbReference type="EC" id="5.1.99.6" evidence="19"/>
<feature type="binding site" evidence="18">
    <location>
        <position position="53"/>
    </location>
    <ligand>
        <name>K(+)</name>
        <dbReference type="ChEBI" id="CHEBI:29103"/>
    </ligand>
</feature>
<evidence type="ECO:0000256" key="14">
    <source>
        <dbReference type="ARBA" id="ARBA00025153"/>
    </source>
</evidence>
<dbReference type="Gene3D" id="3.40.1190.20">
    <property type="match status" value="1"/>
</dbReference>
<feature type="binding site" evidence="18">
    <location>
        <begin position="137"/>
        <end position="143"/>
    </location>
    <ligand>
        <name>(6S)-NADPHX</name>
        <dbReference type="ChEBI" id="CHEBI:64076"/>
    </ligand>
</feature>
<comment type="function">
    <text evidence="18">Catalyzes the epimerization of the S- and R-forms of NAD(P)HX, a damaged form of NAD(P)H that is a result of enzymatic or heat-dependent hydration. This is a prerequisite for the S-specific NAD(P)H-hydrate dehydratase to allow the repair of both epimers of NAD(P)HX.</text>
</comment>
<comment type="catalytic activity">
    <reaction evidence="15 17 19">
        <text>(6S)-NADHX + ADP = AMP + phosphate + NADH + H(+)</text>
        <dbReference type="Rhea" id="RHEA:32223"/>
        <dbReference type="ChEBI" id="CHEBI:15378"/>
        <dbReference type="ChEBI" id="CHEBI:43474"/>
        <dbReference type="ChEBI" id="CHEBI:57945"/>
        <dbReference type="ChEBI" id="CHEBI:64074"/>
        <dbReference type="ChEBI" id="CHEBI:456215"/>
        <dbReference type="ChEBI" id="CHEBI:456216"/>
        <dbReference type="EC" id="4.2.1.136"/>
    </reaction>
</comment>
<keyword evidence="5 18" id="KW-0479">Metal-binding</keyword>
<dbReference type="EMBL" id="LWMU01000052">
    <property type="protein sequence ID" value="KZX13346.1"/>
    <property type="molecule type" value="Genomic_DNA"/>
</dbReference>
<dbReference type="PROSITE" id="PS51383">
    <property type="entry name" value="YJEF_C_3"/>
    <property type="match status" value="1"/>
</dbReference>
<dbReference type="GO" id="GO:0046496">
    <property type="term" value="P:nicotinamide nucleotide metabolic process"/>
    <property type="evidence" value="ECO:0007669"/>
    <property type="project" value="UniProtKB-UniRule"/>
</dbReference>
<evidence type="ECO:0000256" key="11">
    <source>
        <dbReference type="ARBA" id="ARBA00023235"/>
    </source>
</evidence>
<dbReference type="InterPro" id="IPR036652">
    <property type="entry name" value="YjeF_N_dom_sf"/>
</dbReference>
<comment type="function">
    <text evidence="17">Catalyzes the dehydration of the S-form of NAD(P)HX at the expense of ADP, which is converted to AMP. Together with NAD(P)HX epimerase, which catalyzes the epimerization of the S- and R-forms, the enzyme allows the repair of both epimers of NAD(P)HX, a damaged form of NAD(P)H that is a result of enzymatic or heat-dependent hydration.</text>
</comment>
<feature type="binding site" evidence="17">
    <location>
        <position position="450"/>
    </location>
    <ligand>
        <name>AMP</name>
        <dbReference type="ChEBI" id="CHEBI:456215"/>
    </ligand>
</feature>
<dbReference type="PIRSF" id="PIRSF017184">
    <property type="entry name" value="Nnr"/>
    <property type="match status" value="1"/>
</dbReference>
<dbReference type="GO" id="GO:0110051">
    <property type="term" value="P:metabolite repair"/>
    <property type="evidence" value="ECO:0007669"/>
    <property type="project" value="TreeGrafter"/>
</dbReference>
<dbReference type="InterPro" id="IPR004443">
    <property type="entry name" value="YjeF_N_dom"/>
</dbReference>
<dbReference type="InterPro" id="IPR030677">
    <property type="entry name" value="Nnr"/>
</dbReference>
<keyword evidence="13" id="KW-0511">Multifunctional enzyme</keyword>
<dbReference type="Proteomes" id="UP000077428">
    <property type="component" value="Unassembled WGS sequence"/>
</dbReference>
<feature type="binding site" evidence="18">
    <location>
        <position position="133"/>
    </location>
    <ligand>
        <name>K(+)</name>
        <dbReference type="ChEBI" id="CHEBI:29103"/>
    </ligand>
</feature>
<evidence type="ECO:0000256" key="7">
    <source>
        <dbReference type="ARBA" id="ARBA00022840"/>
    </source>
</evidence>
<sequence length="511" mass="55517">MMVTDLNCEYLGLSRLCLMESAGKSLAEEIGKIAVYTFSKPVKIIIFAGSGGNAGDAFVATRYLLNKGYDVDIYMLTQENKIKSNDAKSNFKILENLKPRLSHLKIYNLATVEDINSCELVNSDEFSDFIIIDAILGTGIKGKLRDKVRRAIEVINESKGLKISVDIPSGMNALTGKIEDLAVKPDYTISFHKIKTGVRISDEEKVGGLVTADIGIPFEAEYFINYGDMIKLNKRSNKSHKGNNGKVLVIGGSKDYFGAPAISGMAAISSGVDLVYIVAPESASMAIKSFSPDLIVKSLEGDYLSLKHLDEILKLSNSVDAVLIGPGASINDETAKLFNVLITKIKKPIVLDADALKQVEISLIKDRKDIILTPHLSEFKSLFKVKNDLKLDIDTYDFNKVDENITEFQKITNSIDASVIVKGQYDLILFKNKFKINKTGNPGMTVGGTGDALAGISVSLFAQGLNSFDASSLASFINGLAGDKAYEDKGYAFSASDLISNIGFVIKDGLY</sequence>
<evidence type="ECO:0000256" key="2">
    <source>
        <dbReference type="ARBA" id="ARBA00000909"/>
    </source>
</evidence>
<organism evidence="22 23">
    <name type="scientific">Methanobrevibacter oralis</name>
    <dbReference type="NCBI Taxonomy" id="66851"/>
    <lineage>
        <taxon>Archaea</taxon>
        <taxon>Methanobacteriati</taxon>
        <taxon>Methanobacteriota</taxon>
        <taxon>Methanomada group</taxon>
        <taxon>Methanobacteria</taxon>
        <taxon>Methanobacteriales</taxon>
        <taxon>Methanobacteriaceae</taxon>
        <taxon>Methanobrevibacter</taxon>
    </lineage>
</organism>
<comment type="similarity">
    <text evidence="17">Belongs to the NnrD/CARKD family.</text>
</comment>
<dbReference type="PANTHER" id="PTHR12592">
    <property type="entry name" value="ATP-DEPENDENT (S)-NAD(P)H-HYDRATE DEHYDRATASE FAMILY MEMBER"/>
    <property type="match status" value="1"/>
</dbReference>
<keyword evidence="12 17" id="KW-0456">Lyase</keyword>
<evidence type="ECO:0000256" key="13">
    <source>
        <dbReference type="ARBA" id="ARBA00023268"/>
    </source>
</evidence>
<dbReference type="GO" id="GO:0046872">
    <property type="term" value="F:metal ion binding"/>
    <property type="evidence" value="ECO:0007669"/>
    <property type="project" value="UniProtKB-UniRule"/>
</dbReference>
<dbReference type="GO" id="GO:0005524">
    <property type="term" value="F:ATP binding"/>
    <property type="evidence" value="ECO:0007669"/>
    <property type="project" value="UniProtKB-UniRule"/>
</dbReference>
<evidence type="ECO:0000256" key="3">
    <source>
        <dbReference type="ARBA" id="ARBA00006001"/>
    </source>
</evidence>
<keyword evidence="11 18" id="KW-0413">Isomerase</keyword>
<feature type="domain" description="YjeF N-terminal" evidence="21">
    <location>
        <begin position="1"/>
        <end position="222"/>
    </location>
</feature>
<feature type="domain" description="YjeF C-terminal" evidence="20">
    <location>
        <begin position="224"/>
        <end position="509"/>
    </location>
</feature>
<evidence type="ECO:0000256" key="19">
    <source>
        <dbReference type="PIRNR" id="PIRNR017184"/>
    </source>
</evidence>
<dbReference type="Gene3D" id="3.40.50.10260">
    <property type="entry name" value="YjeF N-terminal domain"/>
    <property type="match status" value="1"/>
</dbReference>
<keyword evidence="8 17" id="KW-0521">NADP</keyword>
<evidence type="ECO:0000256" key="16">
    <source>
        <dbReference type="ARBA" id="ARBA00049209"/>
    </source>
</evidence>
<evidence type="ECO:0000256" key="17">
    <source>
        <dbReference type="HAMAP-Rule" id="MF_01965"/>
    </source>
</evidence>
<keyword evidence="10 17" id="KW-0520">NAD</keyword>
<feature type="binding site" evidence="17">
    <location>
        <position position="375"/>
    </location>
    <ligand>
        <name>(6S)-NADPHX</name>
        <dbReference type="ChEBI" id="CHEBI:64076"/>
    </ligand>
</feature>
<keyword evidence="9 18" id="KW-0630">Potassium</keyword>
<dbReference type="NCBIfam" id="TIGR00196">
    <property type="entry name" value="yjeF_cterm"/>
    <property type="match status" value="1"/>
</dbReference>
<feature type="binding site" evidence="17">
    <location>
        <position position="451"/>
    </location>
    <ligand>
        <name>(6S)-NADPHX</name>
        <dbReference type="ChEBI" id="CHEBI:64076"/>
    </ligand>
</feature>
<keyword evidence="23" id="KW-1185">Reference proteome</keyword>
<dbReference type="PATRIC" id="fig|66851.6.peg.787"/>
<evidence type="ECO:0000313" key="23">
    <source>
        <dbReference type="Proteomes" id="UP000077428"/>
    </source>
</evidence>
<comment type="cofactor">
    <cofactor evidence="18 19">
        <name>K(+)</name>
        <dbReference type="ChEBI" id="CHEBI:29103"/>
    </cofactor>
    <text evidence="18 19">Binds 1 potassium ion per subunit.</text>
</comment>
<comment type="cofactor">
    <cofactor evidence="17">
        <name>Mg(2+)</name>
        <dbReference type="ChEBI" id="CHEBI:18420"/>
    </cofactor>
</comment>
<dbReference type="Pfam" id="PF01256">
    <property type="entry name" value="Carb_kinase"/>
    <property type="match status" value="1"/>
</dbReference>
<dbReference type="PANTHER" id="PTHR12592:SF0">
    <property type="entry name" value="ATP-DEPENDENT (S)-NAD(P)H-HYDRATE DEHYDRATASE"/>
    <property type="match status" value="1"/>
</dbReference>
<evidence type="ECO:0000256" key="6">
    <source>
        <dbReference type="ARBA" id="ARBA00022741"/>
    </source>
</evidence>
<dbReference type="EC" id="4.2.1.136" evidence="19"/>
<evidence type="ECO:0000256" key="8">
    <source>
        <dbReference type="ARBA" id="ARBA00022857"/>
    </source>
</evidence>
<comment type="similarity">
    <text evidence="18">Belongs to the NnrE/AIBP family.</text>
</comment>
<evidence type="ECO:0000256" key="12">
    <source>
        <dbReference type="ARBA" id="ARBA00023239"/>
    </source>
</evidence>
<evidence type="ECO:0000256" key="5">
    <source>
        <dbReference type="ARBA" id="ARBA00022723"/>
    </source>
</evidence>
<name>A0A166BH53_METOA</name>
<dbReference type="HAMAP" id="MF_01965">
    <property type="entry name" value="NADHX_dehydratase"/>
    <property type="match status" value="1"/>
</dbReference>
<comment type="similarity">
    <text evidence="4 19">In the C-terminal section; belongs to the NnrD/CARKD family.</text>
</comment>
<reference evidence="23" key="1">
    <citation type="journal article" date="2016" name="Genome Announc.">
        <title>Draft Genome Sequences of Methanobrevibacter curvatus DSM11111, Methanobrevibacter cuticularis DSM11139, Methanobrevibacter filiformis DSM11501, and Methanobrevibacter oralis DSM7256.</title>
        <authorList>
            <person name="Poehlein A."/>
            <person name="Seedorf H."/>
        </authorList>
    </citation>
    <scope>NUCLEOTIDE SEQUENCE [LARGE SCALE GENOMIC DNA]</scope>
    <source>
        <strain evidence="23">DSM 7256 / JCM 30027 / ZR</strain>
    </source>
</reference>
<evidence type="ECO:0000256" key="1">
    <source>
        <dbReference type="ARBA" id="ARBA00000013"/>
    </source>
</evidence>
<evidence type="ECO:0000256" key="4">
    <source>
        <dbReference type="ARBA" id="ARBA00009524"/>
    </source>
</evidence>
<keyword evidence="7 17" id="KW-0067">ATP-binding</keyword>
<accession>A0A166BH53</accession>
<comment type="caution">
    <text evidence="17">Lacks conserved residue(s) required for the propagation of feature annotation.</text>
</comment>
<evidence type="ECO:0000259" key="20">
    <source>
        <dbReference type="PROSITE" id="PS51383"/>
    </source>
</evidence>
<comment type="function">
    <text evidence="14 19">Bifunctional enzyme that catalyzes the epimerization of the S- and R-forms of NAD(P)HX and the dehydration of the S-form of NAD(P)HX at the expense of ADP, which is converted to AMP. This allows the repair of both epimers of NAD(P)HX, a damaged form of NAD(P)H that is a result of enzymatic or heat-dependent hydration.</text>
</comment>
<dbReference type="SUPFAM" id="SSF53613">
    <property type="entry name" value="Ribokinase-like"/>
    <property type="match status" value="1"/>
</dbReference>
<dbReference type="InterPro" id="IPR000631">
    <property type="entry name" value="CARKD"/>
</dbReference>
<protein>
    <recommendedName>
        <fullName evidence="19">Bifunctional NAD(P)H-hydrate repair enzyme</fullName>
    </recommendedName>
    <alternativeName>
        <fullName evidence="19">Nicotinamide nucleotide repair protein</fullName>
    </alternativeName>
    <domain>
        <recommendedName>
            <fullName evidence="19">ADP-dependent (S)-NAD(P)H-hydrate dehydratase</fullName>
            <ecNumber evidence="19">4.2.1.136</ecNumber>
        </recommendedName>
        <alternativeName>
            <fullName evidence="19">ADP-dependent NAD(P)HX dehydratase</fullName>
        </alternativeName>
    </domain>
    <domain>
        <recommendedName>
            <fullName evidence="19">NAD(P)H-hydrate epimerase</fullName>
            <ecNumber evidence="19">5.1.99.6</ecNumber>
        </recommendedName>
    </domain>
</protein>